<dbReference type="EMBL" id="CP034563">
    <property type="protein sequence ID" value="AZQ64839.1"/>
    <property type="molecule type" value="Genomic_DNA"/>
</dbReference>
<keyword evidence="1" id="KW-0732">Signal</keyword>
<dbReference type="KEGG" id="fll:EI427_21680"/>
<dbReference type="RefSeq" id="WP_126618953.1">
    <property type="nucleotide sequence ID" value="NZ_CP034563.1"/>
</dbReference>
<dbReference type="Pfam" id="PF16036">
    <property type="entry name" value="Chalcone_3"/>
    <property type="match status" value="2"/>
</dbReference>
<accession>A0A3S9P9I1</accession>
<feature type="signal peptide" evidence="1">
    <location>
        <begin position="1"/>
        <end position="22"/>
    </location>
</feature>
<evidence type="ECO:0000256" key="1">
    <source>
        <dbReference type="SAM" id="SignalP"/>
    </source>
</evidence>
<protein>
    <recommendedName>
        <fullName evidence="2">Chalcone isomerase domain-containing protein</fullName>
    </recommendedName>
</protein>
<dbReference type="AlphaFoldDB" id="A0A3S9P9I1"/>
<evidence type="ECO:0000313" key="3">
    <source>
        <dbReference type="EMBL" id="AZQ64839.1"/>
    </source>
</evidence>
<feature type="chain" id="PRO_5019497160" description="Chalcone isomerase domain-containing protein" evidence="1">
    <location>
        <begin position="23"/>
        <end position="238"/>
    </location>
</feature>
<dbReference type="OrthoDB" id="977799at2"/>
<name>A0A3S9P9I1_9BACT</name>
<keyword evidence="4" id="KW-1185">Reference proteome</keyword>
<dbReference type="Proteomes" id="UP000267268">
    <property type="component" value="Chromosome 2"/>
</dbReference>
<proteinExistence type="predicted"/>
<gene>
    <name evidence="3" type="ORF">EI427_21680</name>
</gene>
<reference evidence="3 4" key="1">
    <citation type="submission" date="2018-12" db="EMBL/GenBank/DDBJ databases">
        <title>Flammeovirga pectinis sp. nov., isolated from the gut of the Korean scallop, Patinopecten yessoensis.</title>
        <authorList>
            <person name="Bae J.-W."/>
            <person name="Jeong Y.-S."/>
            <person name="Kang W."/>
        </authorList>
    </citation>
    <scope>NUCLEOTIDE SEQUENCE [LARGE SCALE GENOMIC DNA]</scope>
    <source>
        <strain evidence="3 4">L12M1</strain>
    </source>
</reference>
<sequence length="238" mass="26630">MRNFLKLKLLSVLLLLSVVGTAQEHSTFKTNFFNEVEFPKNVTVTEQALQCNGYGALSQNLSKIFSCALYVAHPSDDAINLIYSDDLKVIELVMTSNNLQSEATIKRMRKAYAVDLKIGADASESDKKFVADLRKQEQINPSQVITVEKLFGEAFKNSTAGNTETINSEIVEYIASFSELIVKGDHFRIISQNNLVTLYKNGNELFQTNNKAFKKALMNIYLGNTPIDTSLRDDLLSL</sequence>
<feature type="domain" description="Chalcone isomerase" evidence="2">
    <location>
        <begin position="34"/>
        <end position="113"/>
    </location>
</feature>
<organism evidence="3 4">
    <name type="scientific">Flammeovirga pectinis</name>
    <dbReference type="NCBI Taxonomy" id="2494373"/>
    <lineage>
        <taxon>Bacteria</taxon>
        <taxon>Pseudomonadati</taxon>
        <taxon>Bacteroidota</taxon>
        <taxon>Cytophagia</taxon>
        <taxon>Cytophagales</taxon>
        <taxon>Flammeovirgaceae</taxon>
        <taxon>Flammeovirga</taxon>
    </lineage>
</organism>
<evidence type="ECO:0000313" key="4">
    <source>
        <dbReference type="Proteomes" id="UP000267268"/>
    </source>
</evidence>
<dbReference type="InterPro" id="IPR016087">
    <property type="entry name" value="Chalcone_isomerase"/>
</dbReference>
<feature type="domain" description="Chalcone isomerase" evidence="2">
    <location>
        <begin position="147"/>
        <end position="236"/>
    </location>
</feature>
<evidence type="ECO:0000259" key="2">
    <source>
        <dbReference type="Pfam" id="PF16036"/>
    </source>
</evidence>